<evidence type="ECO:0000313" key="2">
    <source>
        <dbReference type="Proteomes" id="UP000319716"/>
    </source>
</evidence>
<organism evidence="1 2">
    <name type="scientific">Sporolactobacillus inulinus</name>
    <dbReference type="NCBI Taxonomy" id="2078"/>
    <lineage>
        <taxon>Bacteria</taxon>
        <taxon>Bacillati</taxon>
        <taxon>Bacillota</taxon>
        <taxon>Bacilli</taxon>
        <taxon>Bacillales</taxon>
        <taxon>Sporolactobacillaceae</taxon>
        <taxon>Sporolactobacillus</taxon>
    </lineage>
</organism>
<comment type="caution">
    <text evidence="1">The sequence shown here is derived from an EMBL/GenBank/DDBJ whole genome shotgun (WGS) entry which is preliminary data.</text>
</comment>
<name>A0A4Y1Z9M8_9BACL</name>
<evidence type="ECO:0000313" key="1">
    <source>
        <dbReference type="EMBL" id="GAY75762.1"/>
    </source>
</evidence>
<accession>A0A4Y1Z9M8</accession>
<sequence length="37" mass="4220">MNVPPNQSLLWLNNSLISGYAMIQQKEWADVHEAAYS</sequence>
<protein>
    <submittedName>
        <fullName evidence="1">Uncharacterized protein</fullName>
    </submittedName>
</protein>
<gene>
    <name evidence="1" type="ORF">NBRC111894_1316</name>
</gene>
<reference evidence="1 2" key="1">
    <citation type="submission" date="2017-11" db="EMBL/GenBank/DDBJ databases">
        <title>Draft Genome Sequence of Sporolactobacillus inulinus NBRC 111894 Isolated from Koso, a Japanese Sugar-Vegetable Fermented Beverage.</title>
        <authorList>
            <person name="Chiou T.Y."/>
            <person name="Oshima K."/>
            <person name="Suda W."/>
            <person name="Hattori M."/>
            <person name="Takahashi T."/>
        </authorList>
    </citation>
    <scope>NUCLEOTIDE SEQUENCE [LARGE SCALE GENOMIC DNA]</scope>
    <source>
        <strain evidence="1 2">NBRC111894</strain>
    </source>
</reference>
<dbReference type="EMBL" id="BEXB01000008">
    <property type="protein sequence ID" value="GAY75762.1"/>
    <property type="molecule type" value="Genomic_DNA"/>
</dbReference>
<proteinExistence type="predicted"/>
<dbReference type="Proteomes" id="UP000319716">
    <property type="component" value="Unassembled WGS sequence"/>
</dbReference>
<dbReference type="AlphaFoldDB" id="A0A4Y1Z9M8"/>